<keyword evidence="2" id="KW-1185">Reference proteome</keyword>
<organism evidence="1 2">
    <name type="scientific">Pseudorhizobium tarimense</name>
    <dbReference type="NCBI Taxonomy" id="1079109"/>
    <lineage>
        <taxon>Bacteria</taxon>
        <taxon>Pseudomonadati</taxon>
        <taxon>Pseudomonadota</taxon>
        <taxon>Alphaproteobacteria</taxon>
        <taxon>Hyphomicrobiales</taxon>
        <taxon>Rhizobiaceae</taxon>
        <taxon>Rhizobium/Agrobacterium group</taxon>
        <taxon>Pseudorhizobium</taxon>
    </lineage>
</organism>
<gene>
    <name evidence="1" type="ORF">ABID21_002216</name>
</gene>
<dbReference type="Proteomes" id="UP001549031">
    <property type="component" value="Unassembled WGS sequence"/>
</dbReference>
<evidence type="ECO:0000313" key="2">
    <source>
        <dbReference type="Proteomes" id="UP001549031"/>
    </source>
</evidence>
<comment type="caution">
    <text evidence="1">The sequence shown here is derived from an EMBL/GenBank/DDBJ whole genome shotgun (WGS) entry which is preliminary data.</text>
</comment>
<protein>
    <submittedName>
        <fullName evidence="1">Uncharacterized protein</fullName>
    </submittedName>
</protein>
<dbReference type="EMBL" id="JBEPLJ010000007">
    <property type="protein sequence ID" value="MET3586101.1"/>
    <property type="molecule type" value="Genomic_DNA"/>
</dbReference>
<name>A0ABV2H6C4_9HYPH</name>
<sequence>MDYFNTWKSLTPIRDMARRLGFDVGSCHSWDDYSSRFQAANDRNVGHMVKKAKEIAGVLSTGELPVLQAMLHAADFSRQADEISDERTWRRLDHTYGDNATAVALAIMRR</sequence>
<reference evidence="1 2" key="1">
    <citation type="submission" date="2024-06" db="EMBL/GenBank/DDBJ databases">
        <title>Genomic Encyclopedia of Type Strains, Phase IV (KMG-IV): sequencing the most valuable type-strain genomes for metagenomic binning, comparative biology and taxonomic classification.</title>
        <authorList>
            <person name="Goeker M."/>
        </authorList>
    </citation>
    <scope>NUCLEOTIDE SEQUENCE [LARGE SCALE GENOMIC DNA]</scope>
    <source>
        <strain evidence="1 2">DSM 105042</strain>
    </source>
</reference>
<dbReference type="RefSeq" id="WP_247243808.1">
    <property type="nucleotide sequence ID" value="NZ_JALJRA010000007.1"/>
</dbReference>
<evidence type="ECO:0000313" key="1">
    <source>
        <dbReference type="EMBL" id="MET3586101.1"/>
    </source>
</evidence>
<proteinExistence type="predicted"/>
<accession>A0ABV2H6C4</accession>